<dbReference type="EMBL" id="KV423921">
    <property type="protein sequence ID" value="KZT61728.1"/>
    <property type="molecule type" value="Genomic_DNA"/>
</dbReference>
<evidence type="ECO:0000313" key="2">
    <source>
        <dbReference type="Proteomes" id="UP000076842"/>
    </source>
</evidence>
<evidence type="ECO:0000313" key="1">
    <source>
        <dbReference type="EMBL" id="KZT61728.1"/>
    </source>
</evidence>
<accession>A0A165JE87</accession>
<keyword evidence="2" id="KW-1185">Reference proteome</keyword>
<dbReference type="AlphaFoldDB" id="A0A165JE87"/>
<dbReference type="Proteomes" id="UP000076842">
    <property type="component" value="Unassembled WGS sequence"/>
</dbReference>
<reference evidence="1 2" key="1">
    <citation type="journal article" date="2016" name="Mol. Biol. Evol.">
        <title>Comparative Genomics of Early-Diverging Mushroom-Forming Fungi Provides Insights into the Origins of Lignocellulose Decay Capabilities.</title>
        <authorList>
            <person name="Nagy L.G."/>
            <person name="Riley R."/>
            <person name="Tritt A."/>
            <person name="Adam C."/>
            <person name="Daum C."/>
            <person name="Floudas D."/>
            <person name="Sun H."/>
            <person name="Yadav J.S."/>
            <person name="Pangilinan J."/>
            <person name="Larsson K.H."/>
            <person name="Matsuura K."/>
            <person name="Barry K."/>
            <person name="Labutti K."/>
            <person name="Kuo R."/>
            <person name="Ohm R.A."/>
            <person name="Bhattacharya S.S."/>
            <person name="Shirouzu T."/>
            <person name="Yoshinaga Y."/>
            <person name="Martin F.M."/>
            <person name="Grigoriev I.V."/>
            <person name="Hibbett D.S."/>
        </authorList>
    </citation>
    <scope>NUCLEOTIDE SEQUENCE [LARGE SCALE GENOMIC DNA]</scope>
    <source>
        <strain evidence="1 2">HHB12733</strain>
    </source>
</reference>
<proteinExistence type="predicted"/>
<dbReference type="InParanoid" id="A0A165JE87"/>
<organism evidence="1 2">
    <name type="scientific">Calocera cornea HHB12733</name>
    <dbReference type="NCBI Taxonomy" id="1353952"/>
    <lineage>
        <taxon>Eukaryota</taxon>
        <taxon>Fungi</taxon>
        <taxon>Dikarya</taxon>
        <taxon>Basidiomycota</taxon>
        <taxon>Agaricomycotina</taxon>
        <taxon>Dacrymycetes</taxon>
        <taxon>Dacrymycetales</taxon>
        <taxon>Dacrymycetaceae</taxon>
        <taxon>Calocera</taxon>
    </lineage>
</organism>
<sequence>MDASRTGCAVGLPSLPLSRGDASAVQTQHLPHAAAQIYALFDRIHPFLRPHTTPSSRTTTSTHCQRHITYL</sequence>
<name>A0A165JE87_9BASI</name>
<gene>
    <name evidence="1" type="ORF">CALCODRAFT_490984</name>
</gene>
<protein>
    <submittedName>
        <fullName evidence="1">Uncharacterized protein</fullName>
    </submittedName>
</protein>